<dbReference type="Proteomes" id="UP000054359">
    <property type="component" value="Unassembled WGS sequence"/>
</dbReference>
<keyword evidence="2" id="KW-1185">Reference proteome</keyword>
<organism evidence="1 2">
    <name type="scientific">Stegodyphus mimosarum</name>
    <name type="common">African social velvet spider</name>
    <dbReference type="NCBI Taxonomy" id="407821"/>
    <lineage>
        <taxon>Eukaryota</taxon>
        <taxon>Metazoa</taxon>
        <taxon>Ecdysozoa</taxon>
        <taxon>Arthropoda</taxon>
        <taxon>Chelicerata</taxon>
        <taxon>Arachnida</taxon>
        <taxon>Araneae</taxon>
        <taxon>Araneomorphae</taxon>
        <taxon>Entelegynae</taxon>
        <taxon>Eresoidea</taxon>
        <taxon>Eresidae</taxon>
        <taxon>Stegodyphus</taxon>
    </lineage>
</organism>
<protein>
    <submittedName>
        <fullName evidence="1">Uncharacterized protein</fullName>
    </submittedName>
</protein>
<reference evidence="1 2" key="1">
    <citation type="submission" date="2013-11" db="EMBL/GenBank/DDBJ databases">
        <title>Genome sequencing of Stegodyphus mimosarum.</title>
        <authorList>
            <person name="Bechsgaard J."/>
        </authorList>
    </citation>
    <scope>NUCLEOTIDE SEQUENCE [LARGE SCALE GENOMIC DNA]</scope>
</reference>
<feature type="non-terminal residue" evidence="1">
    <location>
        <position position="65"/>
    </location>
</feature>
<evidence type="ECO:0000313" key="1">
    <source>
        <dbReference type="EMBL" id="KFM73563.1"/>
    </source>
</evidence>
<proteinExistence type="predicted"/>
<accession>A0A087U874</accession>
<evidence type="ECO:0000313" key="2">
    <source>
        <dbReference type="Proteomes" id="UP000054359"/>
    </source>
</evidence>
<dbReference type="EMBL" id="KK118670">
    <property type="protein sequence ID" value="KFM73563.1"/>
    <property type="molecule type" value="Genomic_DNA"/>
</dbReference>
<dbReference type="AlphaFoldDB" id="A0A087U874"/>
<sequence length="65" mass="7198">MLQSISSYGSLAFPCFLPSASLSEYVSNAAVSCLDTNLPFALRLTWAEQVGVLPAQRRSYRKQTR</sequence>
<name>A0A087U874_STEMI</name>
<gene>
    <name evidence="1" type="ORF">X975_11190</name>
</gene>
<dbReference type="OrthoDB" id="184182at2759"/>